<feature type="signal peptide" evidence="4">
    <location>
        <begin position="1"/>
        <end position="27"/>
    </location>
</feature>
<evidence type="ECO:0000256" key="3">
    <source>
        <dbReference type="ARBA" id="ARBA00022801"/>
    </source>
</evidence>
<dbReference type="InterPro" id="IPR013780">
    <property type="entry name" value="Glyco_hydro_b"/>
</dbReference>
<dbReference type="InterPro" id="IPR017853">
    <property type="entry name" value="GH"/>
</dbReference>
<geneLocation type="plasmid" evidence="6 7">
    <name>unnamed1</name>
</geneLocation>
<dbReference type="SMART" id="SM00635">
    <property type="entry name" value="BID_2"/>
    <property type="match status" value="1"/>
</dbReference>
<keyword evidence="2 4" id="KW-0732">Signal</keyword>
<dbReference type="RefSeq" id="WP_162645655.1">
    <property type="nucleotide sequence ID" value="NZ_CP048287.1"/>
</dbReference>
<evidence type="ECO:0000256" key="4">
    <source>
        <dbReference type="SAM" id="SignalP"/>
    </source>
</evidence>
<name>A0A6C0PAJ2_9BACL</name>
<dbReference type="Pfam" id="PF02368">
    <property type="entry name" value="Big_2"/>
    <property type="match status" value="1"/>
</dbReference>
<dbReference type="InterPro" id="IPR033452">
    <property type="entry name" value="GH30_C"/>
</dbReference>
<dbReference type="AlphaFoldDB" id="A0A6C0PAJ2"/>
<dbReference type="Gene3D" id="2.60.40.1180">
    <property type="entry name" value="Golgi alpha-mannosidase II"/>
    <property type="match status" value="1"/>
</dbReference>
<evidence type="ECO:0000313" key="7">
    <source>
        <dbReference type="Proteomes" id="UP000479114"/>
    </source>
</evidence>
<evidence type="ECO:0000256" key="1">
    <source>
        <dbReference type="ARBA" id="ARBA00005382"/>
    </source>
</evidence>
<accession>A0A6C0PAJ2</accession>
<dbReference type="GO" id="GO:0004348">
    <property type="term" value="F:glucosylceramidase activity"/>
    <property type="evidence" value="ECO:0007669"/>
    <property type="project" value="InterPro"/>
</dbReference>
<sequence>MKASKKLMIKLLTVICVVMLISTQAIAAPSTDNKAVTGVSFSRASDILAVGDEKELKVIVSPDDATDKTVAWSTSDESVVSIDQAGKVTAKAKGSATITATTTDGEKAASLSIEVVGTGDERDVKLVKAFAENAVYKINSTDIANESDLQNVVIGKVINEARTIELWAVYDMKKTVTTVGYQPAVDETFACDPKAKDGVYTFTVTLNKGDVTETTKELSMPIFHKTVSNSKVSIQLDANGKHQTMDGFGFFGAQKVWQDDGGVPLVDEKWLNTMFKDLGATVWRNELYPNIPVNGDATGTLQDWKTQKPAVQAIVKKAKQLRIPLKIILTVWSPPGEWKVKAGDTWSEDQFSDRTEYYGSTKGGGTLNPKNYADYANWLIAGIKMYKDAGADLYGISLQNEPLFDEPYNSAQYTPAWYVELLNNVVPKIKKIYPNVKIYGAEGMLEHEVTDWHVMQIHKAIVQDPQAIKNIDVFAVHGYSDGVRASAIENHKAYWTKHKQMISDPSHKPTWMTETSGYVNEWRGKDGTPGAFDLGIAIQSALAYGDVSAWVWWQGSENQLSGDTQYILTHGTSEKQWSSVTDKKFEVSKQFYRFIRPNSVRIESTVTNPKYPGLLTTAYKNDKLGNTVVVLVNTENTDLKAVSLNGKGMPNKYKYYITSSNSNDNCRLVGEVNANKISIPAKSVVTLVSGSVTDK</sequence>
<proteinExistence type="inferred from homology"/>
<protein>
    <recommendedName>
        <fullName evidence="5">BIG2 domain-containing protein</fullName>
    </recommendedName>
</protein>
<dbReference type="GO" id="GO:0016020">
    <property type="term" value="C:membrane"/>
    <property type="evidence" value="ECO:0007669"/>
    <property type="project" value="GOC"/>
</dbReference>
<dbReference type="SUPFAM" id="SSF49373">
    <property type="entry name" value="Invasin/intimin cell-adhesion fragments"/>
    <property type="match status" value="1"/>
</dbReference>
<feature type="domain" description="BIG2" evidence="5">
    <location>
        <begin position="35"/>
        <end position="112"/>
    </location>
</feature>
<evidence type="ECO:0000259" key="5">
    <source>
        <dbReference type="SMART" id="SM00635"/>
    </source>
</evidence>
<dbReference type="Pfam" id="PF17189">
    <property type="entry name" value="Glyco_hydro_30C"/>
    <property type="match status" value="1"/>
</dbReference>
<reference evidence="6 7" key="1">
    <citation type="submission" date="2020-02" db="EMBL/GenBank/DDBJ databases">
        <title>Paenibacillus sp. nov., isolated from rhizosphere soil of tomato.</title>
        <authorList>
            <person name="Weon H.-Y."/>
            <person name="Lee S.A."/>
        </authorList>
    </citation>
    <scope>NUCLEOTIDE SEQUENCE [LARGE SCALE GENOMIC DNA]</scope>
    <source>
        <strain evidence="6 7">14171R-81</strain>
        <plasmid evidence="6 7">unnamed1</plasmid>
    </source>
</reference>
<keyword evidence="6" id="KW-0614">Plasmid</keyword>
<dbReference type="Gene3D" id="2.60.40.1080">
    <property type="match status" value="1"/>
</dbReference>
<dbReference type="EMBL" id="CP048287">
    <property type="protein sequence ID" value="QHW35509.1"/>
    <property type="molecule type" value="Genomic_DNA"/>
</dbReference>
<evidence type="ECO:0000256" key="2">
    <source>
        <dbReference type="ARBA" id="ARBA00022729"/>
    </source>
</evidence>
<comment type="similarity">
    <text evidence="1">Belongs to the glycosyl hydrolase 30 family.</text>
</comment>
<gene>
    <name evidence="6" type="ORF">GZH47_31970</name>
</gene>
<dbReference type="SUPFAM" id="SSF51445">
    <property type="entry name" value="(Trans)glycosidases"/>
    <property type="match status" value="1"/>
</dbReference>
<dbReference type="PANTHER" id="PTHR11069">
    <property type="entry name" value="GLUCOSYLCERAMIDASE"/>
    <property type="match status" value="1"/>
</dbReference>
<dbReference type="InterPro" id="IPR008964">
    <property type="entry name" value="Invasin/intimin_cell_adhesion"/>
</dbReference>
<dbReference type="PANTHER" id="PTHR11069:SF38">
    <property type="entry name" value="GLUCURONOXYLANASE XYNC"/>
    <property type="match status" value="1"/>
</dbReference>
<keyword evidence="3" id="KW-0378">Hydrolase</keyword>
<keyword evidence="7" id="KW-1185">Reference proteome</keyword>
<organism evidence="6 7">
    <name type="scientific">Paenibacillus rhizovicinus</name>
    <dbReference type="NCBI Taxonomy" id="2704463"/>
    <lineage>
        <taxon>Bacteria</taxon>
        <taxon>Bacillati</taxon>
        <taxon>Bacillota</taxon>
        <taxon>Bacilli</taxon>
        <taxon>Bacillales</taxon>
        <taxon>Paenibacillaceae</taxon>
        <taxon>Paenibacillus</taxon>
    </lineage>
</organism>
<evidence type="ECO:0000313" key="6">
    <source>
        <dbReference type="EMBL" id="QHW35509.1"/>
    </source>
</evidence>
<dbReference type="GO" id="GO:0006665">
    <property type="term" value="P:sphingolipid metabolic process"/>
    <property type="evidence" value="ECO:0007669"/>
    <property type="project" value="InterPro"/>
</dbReference>
<dbReference type="Gene3D" id="3.20.20.80">
    <property type="entry name" value="Glycosidases"/>
    <property type="match status" value="1"/>
</dbReference>
<dbReference type="InterPro" id="IPR003343">
    <property type="entry name" value="Big_2"/>
</dbReference>
<dbReference type="Proteomes" id="UP000479114">
    <property type="component" value="Plasmid unnamed1"/>
</dbReference>
<feature type="chain" id="PRO_5025384677" description="BIG2 domain-containing protein" evidence="4">
    <location>
        <begin position="28"/>
        <end position="695"/>
    </location>
</feature>
<dbReference type="KEGG" id="prz:GZH47_31970"/>
<dbReference type="InterPro" id="IPR001139">
    <property type="entry name" value="Glyco_hydro_30"/>
</dbReference>